<evidence type="ECO:0000313" key="2">
    <source>
        <dbReference type="EMBL" id="QOV91829.1"/>
    </source>
</evidence>
<dbReference type="RefSeq" id="WP_206295147.1">
    <property type="nucleotide sequence ID" value="NZ_CP063458.1"/>
</dbReference>
<organism evidence="2 3">
    <name type="scientific">Humisphaera borealis</name>
    <dbReference type="NCBI Taxonomy" id="2807512"/>
    <lineage>
        <taxon>Bacteria</taxon>
        <taxon>Pseudomonadati</taxon>
        <taxon>Planctomycetota</taxon>
        <taxon>Phycisphaerae</taxon>
        <taxon>Tepidisphaerales</taxon>
        <taxon>Tepidisphaeraceae</taxon>
        <taxon>Humisphaera</taxon>
    </lineage>
</organism>
<gene>
    <name evidence="2" type="ORF">IPV69_10935</name>
</gene>
<keyword evidence="1" id="KW-0472">Membrane</keyword>
<feature type="transmembrane region" description="Helical" evidence="1">
    <location>
        <begin position="127"/>
        <end position="154"/>
    </location>
</feature>
<keyword evidence="1" id="KW-0812">Transmembrane</keyword>
<reference evidence="2 3" key="1">
    <citation type="submission" date="2020-10" db="EMBL/GenBank/DDBJ databases">
        <title>Wide distribution of Phycisphaera-like planctomycetes from WD2101 soil group in peatlands and genome analysis of the first cultivated representative.</title>
        <authorList>
            <person name="Dedysh S.N."/>
            <person name="Beletsky A.V."/>
            <person name="Ivanova A."/>
            <person name="Kulichevskaya I.S."/>
            <person name="Suzina N.E."/>
            <person name="Philippov D.A."/>
            <person name="Rakitin A.L."/>
            <person name="Mardanov A.V."/>
            <person name="Ravin N.V."/>
        </authorList>
    </citation>
    <scope>NUCLEOTIDE SEQUENCE [LARGE SCALE GENOMIC DNA]</scope>
    <source>
        <strain evidence="2 3">M1803</strain>
    </source>
</reference>
<keyword evidence="1" id="KW-1133">Transmembrane helix</keyword>
<name>A0A7M2X2J2_9BACT</name>
<accession>A0A7M2X2J2</accession>
<dbReference type="Proteomes" id="UP000593765">
    <property type="component" value="Chromosome"/>
</dbReference>
<feature type="transmembrane region" description="Helical" evidence="1">
    <location>
        <begin position="32"/>
        <end position="55"/>
    </location>
</feature>
<feature type="transmembrane region" description="Helical" evidence="1">
    <location>
        <begin position="174"/>
        <end position="196"/>
    </location>
</feature>
<dbReference type="KEGG" id="hbs:IPV69_10935"/>
<dbReference type="AlphaFoldDB" id="A0A7M2X2J2"/>
<feature type="transmembrane region" description="Helical" evidence="1">
    <location>
        <begin position="208"/>
        <end position="230"/>
    </location>
</feature>
<protein>
    <submittedName>
        <fullName evidence="2">Uncharacterized protein</fullName>
    </submittedName>
</protein>
<proteinExistence type="predicted"/>
<feature type="transmembrane region" description="Helical" evidence="1">
    <location>
        <begin position="250"/>
        <end position="271"/>
    </location>
</feature>
<dbReference type="EMBL" id="CP063458">
    <property type="protein sequence ID" value="QOV91829.1"/>
    <property type="molecule type" value="Genomic_DNA"/>
</dbReference>
<keyword evidence="3" id="KW-1185">Reference proteome</keyword>
<evidence type="ECO:0000256" key="1">
    <source>
        <dbReference type="SAM" id="Phobius"/>
    </source>
</evidence>
<sequence>MDPSTEPGSPPPPTLLGYESSGRVPAKLTARVIFWAVPAVIVFAFGVLLLLNPYFEIESSLGLGVVGTPVMPLDVDQSDEALHQQMGIRTAGYLVVLLLAQWFFLFPRGRLTLHTHGQGRSAVISGAAAGLAGTLLTVGVLAMLLDLAGVWQPLILFDSARSPQPSDIGTATRWGLIIGGMGVCWGIWGFVFYRFMRDRDHRTAVGRVTRWLLAGTILELLIAGPAHVWAANRAQNDHYDCYCARGSYTALVFGCTVLVWLFGPGIFLLVVRERRRREALIRDA</sequence>
<evidence type="ECO:0000313" key="3">
    <source>
        <dbReference type="Proteomes" id="UP000593765"/>
    </source>
</evidence>
<feature type="transmembrane region" description="Helical" evidence="1">
    <location>
        <begin position="86"/>
        <end position="106"/>
    </location>
</feature>